<evidence type="ECO:0000313" key="1">
    <source>
        <dbReference type="EMBL" id="KNC82087.1"/>
    </source>
</evidence>
<protein>
    <submittedName>
        <fullName evidence="1">Uncharacterized protein</fullName>
    </submittedName>
</protein>
<dbReference type="RefSeq" id="XP_014155989.1">
    <property type="nucleotide sequence ID" value="XM_014300514.1"/>
</dbReference>
<evidence type="ECO:0000313" key="2">
    <source>
        <dbReference type="Proteomes" id="UP000054560"/>
    </source>
</evidence>
<dbReference type="EMBL" id="KQ241961">
    <property type="protein sequence ID" value="KNC82087.1"/>
    <property type="molecule type" value="Genomic_DNA"/>
</dbReference>
<sequence length="243" mass="27198">MIHVETTTKVTTGNCLNYYLRVCRHKRTSWRAHKQNYYKGVGIHLQNYGSRLAVISTQDKTLPYIAGYAVYKLFNNFPVGCDDCQNVASMGKGLEEDEQILAEYSCALRAQPDRKGLTWPLRSVVVMTGLLLDIVECIINSKVLLKQFNESTSASRVGLGVIRVLISHRVDTCGALQSLKQLCTTCSKDRSLTIVPHLLNTLYNIVCNNMSLVLNIKSAATIVTLSMVKTNKKERTTNIVDQH</sequence>
<dbReference type="Proteomes" id="UP000054560">
    <property type="component" value="Unassembled WGS sequence"/>
</dbReference>
<proteinExistence type="predicted"/>
<name>A0A0L0FZ38_9EUKA</name>
<keyword evidence="2" id="KW-1185">Reference proteome</keyword>
<gene>
    <name evidence="1" type="ORF">SARC_05616</name>
</gene>
<organism evidence="1 2">
    <name type="scientific">Sphaeroforma arctica JP610</name>
    <dbReference type="NCBI Taxonomy" id="667725"/>
    <lineage>
        <taxon>Eukaryota</taxon>
        <taxon>Ichthyosporea</taxon>
        <taxon>Ichthyophonida</taxon>
        <taxon>Sphaeroforma</taxon>
    </lineage>
</organism>
<dbReference type="GeneID" id="25906120"/>
<dbReference type="AlphaFoldDB" id="A0A0L0FZ38"/>
<accession>A0A0L0FZ38</accession>
<reference evidence="1 2" key="1">
    <citation type="submission" date="2011-02" db="EMBL/GenBank/DDBJ databases">
        <title>The Genome Sequence of Sphaeroforma arctica JP610.</title>
        <authorList>
            <consortium name="The Broad Institute Genome Sequencing Platform"/>
            <person name="Russ C."/>
            <person name="Cuomo C."/>
            <person name="Young S.K."/>
            <person name="Zeng Q."/>
            <person name="Gargeya S."/>
            <person name="Alvarado L."/>
            <person name="Berlin A."/>
            <person name="Chapman S.B."/>
            <person name="Chen Z."/>
            <person name="Freedman E."/>
            <person name="Gellesch M."/>
            <person name="Goldberg J."/>
            <person name="Griggs A."/>
            <person name="Gujja S."/>
            <person name="Heilman E."/>
            <person name="Heiman D."/>
            <person name="Howarth C."/>
            <person name="Mehta T."/>
            <person name="Neiman D."/>
            <person name="Pearson M."/>
            <person name="Roberts A."/>
            <person name="Saif S."/>
            <person name="Shea T."/>
            <person name="Shenoy N."/>
            <person name="Sisk P."/>
            <person name="Stolte C."/>
            <person name="Sykes S."/>
            <person name="White J."/>
            <person name="Yandava C."/>
            <person name="Burger G."/>
            <person name="Gray M.W."/>
            <person name="Holland P.W.H."/>
            <person name="King N."/>
            <person name="Lang F.B.F."/>
            <person name="Roger A.J."/>
            <person name="Ruiz-Trillo I."/>
            <person name="Haas B."/>
            <person name="Nusbaum C."/>
            <person name="Birren B."/>
        </authorList>
    </citation>
    <scope>NUCLEOTIDE SEQUENCE [LARGE SCALE GENOMIC DNA]</scope>
    <source>
        <strain evidence="1 2">JP610</strain>
    </source>
</reference>